<dbReference type="InterPro" id="IPR012338">
    <property type="entry name" value="Beta-lactam/transpept-like"/>
</dbReference>
<dbReference type="PANTHER" id="PTHR30023:SF0">
    <property type="entry name" value="PENICILLIN-SENSITIVE CARBOXYPEPTIDASE A"/>
    <property type="match status" value="1"/>
</dbReference>
<dbReference type="PANTHER" id="PTHR30023">
    <property type="entry name" value="D-ALANYL-D-ALANINE CARBOXYPEPTIDASE"/>
    <property type="match status" value="1"/>
</dbReference>
<name>A0A6J7EUE8_9ZZZZ</name>
<dbReference type="GO" id="GO:0004185">
    <property type="term" value="F:serine-type carboxypeptidase activity"/>
    <property type="evidence" value="ECO:0007669"/>
    <property type="project" value="InterPro"/>
</dbReference>
<organism evidence="3">
    <name type="scientific">freshwater metagenome</name>
    <dbReference type="NCBI Taxonomy" id="449393"/>
    <lineage>
        <taxon>unclassified sequences</taxon>
        <taxon>metagenomes</taxon>
        <taxon>ecological metagenomes</taxon>
    </lineage>
</organism>
<evidence type="ECO:0000256" key="2">
    <source>
        <dbReference type="ARBA" id="ARBA00022801"/>
    </source>
</evidence>
<dbReference type="GO" id="GO:0000270">
    <property type="term" value="P:peptidoglycan metabolic process"/>
    <property type="evidence" value="ECO:0007669"/>
    <property type="project" value="TreeGrafter"/>
</dbReference>
<dbReference type="Gene3D" id="3.40.710.10">
    <property type="entry name" value="DD-peptidase/beta-lactamase superfamily"/>
    <property type="match status" value="2"/>
</dbReference>
<dbReference type="EMBL" id="CAFBLZ010000019">
    <property type="protein sequence ID" value="CAB4883719.1"/>
    <property type="molecule type" value="Genomic_DNA"/>
</dbReference>
<gene>
    <name evidence="3" type="ORF">UFOPK3482_00356</name>
</gene>
<dbReference type="GO" id="GO:0006508">
    <property type="term" value="P:proteolysis"/>
    <property type="evidence" value="ECO:0007669"/>
    <property type="project" value="InterPro"/>
</dbReference>
<dbReference type="SUPFAM" id="SSF56601">
    <property type="entry name" value="beta-lactamase/transpeptidase-like"/>
    <property type="match status" value="1"/>
</dbReference>
<proteinExistence type="inferred from homology"/>
<accession>A0A6J7EUE8</accession>
<evidence type="ECO:0000313" key="3">
    <source>
        <dbReference type="EMBL" id="CAB4883719.1"/>
    </source>
</evidence>
<comment type="similarity">
    <text evidence="1">Belongs to the peptidase S13 family.</text>
</comment>
<dbReference type="PRINTS" id="PR00922">
    <property type="entry name" value="DADACBPTASE3"/>
</dbReference>
<dbReference type="Pfam" id="PF02113">
    <property type="entry name" value="Peptidase_S13"/>
    <property type="match status" value="2"/>
</dbReference>
<dbReference type="InterPro" id="IPR000667">
    <property type="entry name" value="Peptidase_S13"/>
</dbReference>
<reference evidence="3" key="1">
    <citation type="submission" date="2020-05" db="EMBL/GenBank/DDBJ databases">
        <authorList>
            <person name="Chiriac C."/>
            <person name="Salcher M."/>
            <person name="Ghai R."/>
            <person name="Kavagutti S V."/>
        </authorList>
    </citation>
    <scope>NUCLEOTIDE SEQUENCE</scope>
</reference>
<sequence>MSHKKTSSLISLLVGLLVLPQPTSFAADSIAITSAFSQLVSTPALADPSVIVLDEITGEVLYESNANSPRKPASVIKLISATAAYTYLSPTDSYTTTLWDGVDSKSVVIQGSLDPWISYENSVAQKMGRTSLERFEFNALSRLKKLNSGSTKNTTIYASNLYPQEVRHLEKFLKDHKVSTKVVRIKGDVAIQKSASYVLGSTSPILQRIIDWTLTWSDNLLAERIARLASVAAGNTLDDAGVAITFETMLNSMGISTSNLIVKDASGLSKENRVTAKQISQLLMVIYHDPQFAPLINGLPVGGVSGTLENRFIETAPSAVGLVRAKTGTLDGTTNLAGYVDSGDHEYIFVIIADRHSKSYSVTKRVRATVDRILGKIATPRLPELLTSNLESVTATS</sequence>
<protein>
    <submittedName>
        <fullName evidence="3">Unannotated protein</fullName>
    </submittedName>
</protein>
<keyword evidence="2" id="KW-0378">Hydrolase</keyword>
<dbReference type="AlphaFoldDB" id="A0A6J7EUE8"/>
<evidence type="ECO:0000256" key="1">
    <source>
        <dbReference type="ARBA" id="ARBA00006096"/>
    </source>
</evidence>